<feature type="signal peptide" evidence="2">
    <location>
        <begin position="1"/>
        <end position="23"/>
    </location>
</feature>
<accession>A0A2T7WR04</accession>
<proteinExistence type="predicted"/>
<reference evidence="3 4" key="1">
    <citation type="submission" date="2018-04" db="EMBL/GenBank/DDBJ databases">
        <authorList>
            <person name="Go L.Y."/>
            <person name="Mitchell J.A."/>
        </authorList>
    </citation>
    <scope>NUCLEOTIDE SEQUENCE [LARGE SCALE GENOMIC DNA]</scope>
    <source>
        <strain evidence="3 4">TPD7010</strain>
    </source>
</reference>
<feature type="compositionally biased region" description="Acidic residues" evidence="1">
    <location>
        <begin position="85"/>
        <end position="94"/>
    </location>
</feature>
<organism evidence="3 4">
    <name type="scientific">Microbacterium testaceum</name>
    <name type="common">Aureobacterium testaceum</name>
    <name type="synonym">Brevibacterium testaceum</name>
    <dbReference type="NCBI Taxonomy" id="2033"/>
    <lineage>
        <taxon>Bacteria</taxon>
        <taxon>Bacillati</taxon>
        <taxon>Actinomycetota</taxon>
        <taxon>Actinomycetes</taxon>
        <taxon>Micrococcales</taxon>
        <taxon>Microbacteriaceae</taxon>
        <taxon>Microbacterium</taxon>
    </lineage>
</organism>
<evidence type="ECO:0000313" key="4">
    <source>
        <dbReference type="Proteomes" id="UP000244649"/>
    </source>
</evidence>
<dbReference type="AlphaFoldDB" id="A0A2T7WR04"/>
<evidence type="ECO:0008006" key="5">
    <source>
        <dbReference type="Google" id="ProtNLM"/>
    </source>
</evidence>
<dbReference type="RefSeq" id="WP_116536960.1">
    <property type="nucleotide sequence ID" value="NZ_QDFT01000008.1"/>
</dbReference>
<dbReference type="Proteomes" id="UP000244649">
    <property type="component" value="Unassembled WGS sequence"/>
</dbReference>
<feature type="chain" id="PRO_5015446528" description="PepSY domain-containing protein" evidence="2">
    <location>
        <begin position="24"/>
        <end position="159"/>
    </location>
</feature>
<gene>
    <name evidence="3" type="ORF">DC432_05195</name>
</gene>
<dbReference type="Gene3D" id="3.10.450.40">
    <property type="match status" value="1"/>
</dbReference>
<evidence type="ECO:0000313" key="3">
    <source>
        <dbReference type="EMBL" id="PVE77001.1"/>
    </source>
</evidence>
<feature type="region of interest" description="Disordered" evidence="1">
    <location>
        <begin position="76"/>
        <end position="97"/>
    </location>
</feature>
<evidence type="ECO:0000256" key="2">
    <source>
        <dbReference type="SAM" id="SignalP"/>
    </source>
</evidence>
<dbReference type="EMBL" id="QDFT01000008">
    <property type="protein sequence ID" value="PVE77001.1"/>
    <property type="molecule type" value="Genomic_DNA"/>
</dbReference>
<protein>
    <recommendedName>
        <fullName evidence="5">PepSY domain-containing protein</fullName>
    </recommendedName>
</protein>
<sequence length="159" mass="16386">MVPTRIPAVALLVAVALAVTACAPSTGDGGFTDREGVRAVTTAESAAGGRGFELDVDDGRWEIHVAVGDREVDVRVSADGSAVESSEDDGDGIDADDRRALEAATTTLADALRIAASQSPGDDRIESASLERENDSAVWKIEFEGDAAVRVSGADGSIR</sequence>
<name>A0A2T7WR04_MICTE</name>
<comment type="caution">
    <text evidence="3">The sequence shown here is derived from an EMBL/GenBank/DDBJ whole genome shotgun (WGS) entry which is preliminary data.</text>
</comment>
<dbReference type="PROSITE" id="PS51257">
    <property type="entry name" value="PROKAR_LIPOPROTEIN"/>
    <property type="match status" value="1"/>
</dbReference>
<evidence type="ECO:0000256" key="1">
    <source>
        <dbReference type="SAM" id="MobiDB-lite"/>
    </source>
</evidence>
<keyword evidence="2" id="KW-0732">Signal</keyword>